<reference evidence="14" key="1">
    <citation type="submission" date="2021-01" db="EMBL/GenBank/DDBJ databases">
        <authorList>
            <person name="Eckstrom K.M.E."/>
        </authorList>
    </citation>
    <scope>NUCLEOTIDE SEQUENCE</scope>
    <source>
        <strain evidence="14">UVCC 0001</strain>
    </source>
</reference>
<evidence type="ECO:0000256" key="5">
    <source>
        <dbReference type="ARBA" id="ARBA00023002"/>
    </source>
</evidence>
<proteinExistence type="inferred from homology"/>
<dbReference type="InterPro" id="IPR022663">
    <property type="entry name" value="DapB_C"/>
</dbReference>
<evidence type="ECO:0000256" key="4">
    <source>
        <dbReference type="ARBA" id="ARBA00022915"/>
    </source>
</evidence>
<keyword evidence="6" id="KW-0520">NAD</keyword>
<dbReference type="Gene3D" id="3.40.50.720">
    <property type="entry name" value="NAD(P)-binding Rossmann-like Domain"/>
    <property type="match status" value="1"/>
</dbReference>
<dbReference type="GO" id="GO:0009570">
    <property type="term" value="C:chloroplast stroma"/>
    <property type="evidence" value="ECO:0007669"/>
    <property type="project" value="TreeGrafter"/>
</dbReference>
<dbReference type="NCBIfam" id="TIGR02130">
    <property type="entry name" value="dapB_plant"/>
    <property type="match status" value="1"/>
</dbReference>
<evidence type="ECO:0000256" key="7">
    <source>
        <dbReference type="ARBA" id="ARBA00023154"/>
    </source>
</evidence>
<dbReference type="Pfam" id="PF01113">
    <property type="entry name" value="DapB_N"/>
    <property type="match status" value="1"/>
</dbReference>
<keyword evidence="15" id="KW-1185">Reference proteome</keyword>
<dbReference type="EC" id="1.17.1.8" evidence="9"/>
<dbReference type="SUPFAM" id="SSF51735">
    <property type="entry name" value="NAD(P)-binding Rossmann-fold domains"/>
    <property type="match status" value="1"/>
</dbReference>
<keyword evidence="7" id="KW-0457">Lysine biosynthesis</keyword>
<comment type="caution">
    <text evidence="14">The sequence shown here is derived from an EMBL/GenBank/DDBJ whole genome shotgun (WGS) entry which is preliminary data.</text>
</comment>
<accession>A0AAD9MG29</accession>
<dbReference type="FunFam" id="3.40.50.720:FF:000264">
    <property type="entry name" value="4-hydroxy-tetrahydrodipicolinate reductase 2 chloroplastic"/>
    <property type="match status" value="1"/>
</dbReference>
<dbReference type="GO" id="GO:0009089">
    <property type="term" value="P:lysine biosynthetic process via diaminopimelate"/>
    <property type="evidence" value="ECO:0007669"/>
    <property type="project" value="InterPro"/>
</dbReference>
<evidence type="ECO:0000256" key="10">
    <source>
        <dbReference type="ARBA" id="ARBA00049080"/>
    </source>
</evidence>
<dbReference type="GO" id="GO:0070402">
    <property type="term" value="F:NADPH binding"/>
    <property type="evidence" value="ECO:0007669"/>
    <property type="project" value="InterPro"/>
</dbReference>
<dbReference type="Pfam" id="PF05173">
    <property type="entry name" value="DapB_C"/>
    <property type="match status" value="1"/>
</dbReference>
<dbReference type="Proteomes" id="UP001255856">
    <property type="component" value="Unassembled WGS sequence"/>
</dbReference>
<comment type="similarity">
    <text evidence="1">Belongs to the DapB family.</text>
</comment>
<evidence type="ECO:0000256" key="1">
    <source>
        <dbReference type="ARBA" id="ARBA00006642"/>
    </source>
</evidence>
<gene>
    <name evidence="14" type="ORF">QBZ16_001295</name>
</gene>
<sequence length="273" mass="29443">MVNSCSGKMGHAAAEAAVRAGLPLVPFSYGGDSEDGKEVDVNGVKVTIVSPKRRVEVLEQVRSEFPGAIMIDYTLPSVVNGNASFYAEHRIPFVMGTTGGDRDKIMQEAVDSGVYAVIAPNMGKQIVAMQTMLEMMAERFPGCLAGYNMHVIESHQATKADTSGTALANIASFKKMGLDFDTQKDVELVRDEARQIGEMKVPKDALKGHAFHTYTVTSPDGSVTLQFQHNVVGRRVYAEGTVDAALFLASKIEEGADKKIYNMVDVLSGGSMR</sequence>
<evidence type="ECO:0000256" key="11">
    <source>
        <dbReference type="ARBA" id="ARBA00049396"/>
    </source>
</evidence>
<keyword evidence="2" id="KW-0028">Amino-acid biosynthesis</keyword>
<dbReference type="GO" id="GO:0019877">
    <property type="term" value="P:diaminopimelate biosynthetic process"/>
    <property type="evidence" value="ECO:0007669"/>
    <property type="project" value="UniProtKB-KW"/>
</dbReference>
<keyword evidence="5" id="KW-0560">Oxidoreductase</keyword>
<evidence type="ECO:0000256" key="3">
    <source>
        <dbReference type="ARBA" id="ARBA00022857"/>
    </source>
</evidence>
<dbReference type="InterPro" id="IPR036291">
    <property type="entry name" value="NAD(P)-bd_dom_sf"/>
</dbReference>
<organism evidence="14 15">
    <name type="scientific">Prototheca wickerhamii</name>
    <dbReference type="NCBI Taxonomy" id="3111"/>
    <lineage>
        <taxon>Eukaryota</taxon>
        <taxon>Viridiplantae</taxon>
        <taxon>Chlorophyta</taxon>
        <taxon>core chlorophytes</taxon>
        <taxon>Trebouxiophyceae</taxon>
        <taxon>Chlorellales</taxon>
        <taxon>Chlorellaceae</taxon>
        <taxon>Prototheca</taxon>
    </lineage>
</organism>
<keyword evidence="3" id="KW-0521">NADP</keyword>
<comment type="pathway">
    <text evidence="8">Amino-acid biosynthesis; L-lysine biosynthesis via DAP pathway; (S)-tetrahydrodipicolinate from L-aspartate: step 4/4.</text>
</comment>
<dbReference type="Gene3D" id="3.30.360.10">
    <property type="entry name" value="Dihydrodipicolinate Reductase, domain 2"/>
    <property type="match status" value="1"/>
</dbReference>
<comment type="catalytic activity">
    <reaction evidence="11">
        <text>(S)-2,3,4,5-tetrahydrodipicolinate + NAD(+) + H2O = (2S,4S)-4-hydroxy-2,3,4,5-tetrahydrodipicolinate + NADH + H(+)</text>
        <dbReference type="Rhea" id="RHEA:35323"/>
        <dbReference type="ChEBI" id="CHEBI:15377"/>
        <dbReference type="ChEBI" id="CHEBI:15378"/>
        <dbReference type="ChEBI" id="CHEBI:16845"/>
        <dbReference type="ChEBI" id="CHEBI:57540"/>
        <dbReference type="ChEBI" id="CHEBI:57945"/>
        <dbReference type="ChEBI" id="CHEBI:67139"/>
        <dbReference type="EC" id="1.17.1.8"/>
    </reaction>
</comment>
<protein>
    <recommendedName>
        <fullName evidence="9">4-hydroxy-tetrahydrodipicolinate reductase</fullName>
        <ecNumber evidence="9">1.17.1.8</ecNumber>
    </recommendedName>
</protein>
<evidence type="ECO:0000256" key="9">
    <source>
        <dbReference type="ARBA" id="ARBA00038983"/>
    </source>
</evidence>
<feature type="domain" description="Dihydrodipicolinate reductase N-terminal" evidence="12">
    <location>
        <begin position="2"/>
        <end position="122"/>
    </location>
</feature>
<dbReference type="GO" id="GO:0008839">
    <property type="term" value="F:4-hydroxy-tetrahydrodipicolinate reductase"/>
    <property type="evidence" value="ECO:0007669"/>
    <property type="project" value="UniProtKB-EC"/>
</dbReference>
<keyword evidence="4" id="KW-0220">Diaminopimelate biosynthesis</keyword>
<dbReference type="PANTHER" id="PTHR20836">
    <property type="entry name" value="DIHYDRODIPICOLINATE REDUCTASE"/>
    <property type="match status" value="1"/>
</dbReference>
<evidence type="ECO:0000256" key="6">
    <source>
        <dbReference type="ARBA" id="ARBA00023027"/>
    </source>
</evidence>
<name>A0AAD9MG29_PROWI</name>
<dbReference type="PIRSF" id="PIRSF000161">
    <property type="entry name" value="DHPR"/>
    <property type="match status" value="1"/>
</dbReference>
<dbReference type="InterPro" id="IPR011859">
    <property type="entry name" value="Dihydrodipicolinate_Rdtase_pln"/>
</dbReference>
<evidence type="ECO:0000259" key="12">
    <source>
        <dbReference type="Pfam" id="PF01113"/>
    </source>
</evidence>
<evidence type="ECO:0000259" key="13">
    <source>
        <dbReference type="Pfam" id="PF05173"/>
    </source>
</evidence>
<evidence type="ECO:0000313" key="15">
    <source>
        <dbReference type="Proteomes" id="UP001255856"/>
    </source>
</evidence>
<evidence type="ECO:0000313" key="14">
    <source>
        <dbReference type="EMBL" id="KAK2075959.1"/>
    </source>
</evidence>
<dbReference type="AlphaFoldDB" id="A0AAD9MG29"/>
<dbReference type="EMBL" id="JASFZW010000012">
    <property type="protein sequence ID" value="KAK2075959.1"/>
    <property type="molecule type" value="Genomic_DNA"/>
</dbReference>
<comment type="catalytic activity">
    <reaction evidence="10">
        <text>(S)-2,3,4,5-tetrahydrodipicolinate + NADP(+) + H2O = (2S,4S)-4-hydroxy-2,3,4,5-tetrahydrodipicolinate + NADPH + H(+)</text>
        <dbReference type="Rhea" id="RHEA:35331"/>
        <dbReference type="ChEBI" id="CHEBI:15377"/>
        <dbReference type="ChEBI" id="CHEBI:15378"/>
        <dbReference type="ChEBI" id="CHEBI:16845"/>
        <dbReference type="ChEBI" id="CHEBI:57783"/>
        <dbReference type="ChEBI" id="CHEBI:58349"/>
        <dbReference type="ChEBI" id="CHEBI:67139"/>
        <dbReference type="EC" id="1.17.1.8"/>
    </reaction>
</comment>
<feature type="domain" description="Dihydrodipicolinate reductase C-terminal" evidence="13">
    <location>
        <begin position="127"/>
        <end position="267"/>
    </location>
</feature>
<dbReference type="InterPro" id="IPR000846">
    <property type="entry name" value="DapB_N"/>
</dbReference>
<evidence type="ECO:0000256" key="8">
    <source>
        <dbReference type="ARBA" id="ARBA00037922"/>
    </source>
</evidence>
<dbReference type="PANTHER" id="PTHR20836:SF0">
    <property type="entry name" value="4-HYDROXY-TETRAHYDRODIPICOLINATE REDUCTASE 1, CHLOROPLASTIC-RELATED"/>
    <property type="match status" value="1"/>
</dbReference>
<evidence type="ECO:0000256" key="2">
    <source>
        <dbReference type="ARBA" id="ARBA00022605"/>
    </source>
</evidence>
<dbReference type="InterPro" id="IPR023940">
    <property type="entry name" value="DHDPR_bac"/>
</dbReference>